<dbReference type="GO" id="GO:0003676">
    <property type="term" value="F:nucleic acid binding"/>
    <property type="evidence" value="ECO:0007669"/>
    <property type="project" value="InterPro"/>
</dbReference>
<evidence type="ECO:0000313" key="4">
    <source>
        <dbReference type="EMBL" id="GEU47914.1"/>
    </source>
</evidence>
<feature type="coiled-coil region" evidence="2">
    <location>
        <begin position="446"/>
        <end position="473"/>
    </location>
</feature>
<keyword evidence="1" id="KW-0479">Metal-binding</keyword>
<evidence type="ECO:0000259" key="3">
    <source>
        <dbReference type="PROSITE" id="PS50158"/>
    </source>
</evidence>
<dbReference type="EMBL" id="BKCJ010002343">
    <property type="protein sequence ID" value="GEU47914.1"/>
    <property type="molecule type" value="Genomic_DNA"/>
</dbReference>
<keyword evidence="1" id="KW-0863">Zinc-finger</keyword>
<sequence>MILESVENGPLLWPTVEENKVTRPKKYSELSATEAIQADCDVKANSPRTSTRGKQRVIFCYNCKGEGHMSKQCTKPKRKRDEAWFKDKVLLVQAQANGQVLYEKELDFLADPGIAETQSTQPNGKLIHNSIINGPYVRRLIPEPEDPSREVPVNETFHVQTDVELTKKELKQIEADDQAIQTILLGLPEDIYAAVDSCETSQEIWYNDVQNVRNQVIQNAAQNPRVQNVGNQNGLIGVPGNANQNSNGNGNLVAARVEGNATGHNGNQIRCYNCRGVGYFARSCTVRPRRRDVVYLQTQLLSAQKEEAGIQLQAEEFDLMDAAVDLDEIEEVNANCILMANFQQASTSGTQTNKALVYDSDGSDEVHNYEVCYDNEIFNMFTQKEQYTELLKPIPESHKVPQNDNNVISEVTSMEQSGEIVEQHHANVEETRALYDSLYHNLAIEVEKVNTVNRKLKETNAELTTELTRFKNKKSVLKLVKKNMTNLKDVIKNENFPIVNQVDARVQNFEIQFLKEAAKFVGDFKSLAKEADESLAKHRALELEIKRLLRAVVSQDIMSVVQNNYVGETSNLQTELERTKERFKNCIIKKENEYAKLWNDWYKKCEECKFDKISYDKAYNDIQQKIEWLQAQLGDLNGKSKDTSFVSDTLNPLSQKLENENVELEF</sequence>
<evidence type="ECO:0000256" key="1">
    <source>
        <dbReference type="PROSITE-ProRule" id="PRU00047"/>
    </source>
</evidence>
<gene>
    <name evidence="4" type="ORF">Tci_019892</name>
</gene>
<name>A0A6L2KJ62_TANCI</name>
<dbReference type="PROSITE" id="PS50158">
    <property type="entry name" value="ZF_CCHC"/>
    <property type="match status" value="1"/>
</dbReference>
<comment type="caution">
    <text evidence="4">The sequence shown here is derived from an EMBL/GenBank/DDBJ whole genome shotgun (WGS) entry which is preliminary data.</text>
</comment>
<dbReference type="InterPro" id="IPR001878">
    <property type="entry name" value="Znf_CCHC"/>
</dbReference>
<dbReference type="GO" id="GO:0008270">
    <property type="term" value="F:zinc ion binding"/>
    <property type="evidence" value="ECO:0007669"/>
    <property type="project" value="UniProtKB-KW"/>
</dbReference>
<dbReference type="Gene3D" id="4.10.60.10">
    <property type="entry name" value="Zinc finger, CCHC-type"/>
    <property type="match status" value="1"/>
</dbReference>
<dbReference type="Pfam" id="PF00098">
    <property type="entry name" value="zf-CCHC"/>
    <property type="match status" value="1"/>
</dbReference>
<reference evidence="4" key="1">
    <citation type="journal article" date="2019" name="Sci. Rep.">
        <title>Draft genome of Tanacetum cinerariifolium, the natural source of mosquito coil.</title>
        <authorList>
            <person name="Yamashiro T."/>
            <person name="Shiraishi A."/>
            <person name="Satake H."/>
            <person name="Nakayama K."/>
        </authorList>
    </citation>
    <scope>NUCLEOTIDE SEQUENCE</scope>
</reference>
<keyword evidence="1" id="KW-0862">Zinc</keyword>
<evidence type="ECO:0000256" key="2">
    <source>
        <dbReference type="SAM" id="Coils"/>
    </source>
</evidence>
<dbReference type="AlphaFoldDB" id="A0A6L2KJ62"/>
<feature type="domain" description="CCHC-type" evidence="3">
    <location>
        <begin position="60"/>
        <end position="75"/>
    </location>
</feature>
<dbReference type="SUPFAM" id="SSF57756">
    <property type="entry name" value="Retrovirus zinc finger-like domains"/>
    <property type="match status" value="1"/>
</dbReference>
<organism evidence="4">
    <name type="scientific">Tanacetum cinerariifolium</name>
    <name type="common">Dalmatian daisy</name>
    <name type="synonym">Chrysanthemum cinerariifolium</name>
    <dbReference type="NCBI Taxonomy" id="118510"/>
    <lineage>
        <taxon>Eukaryota</taxon>
        <taxon>Viridiplantae</taxon>
        <taxon>Streptophyta</taxon>
        <taxon>Embryophyta</taxon>
        <taxon>Tracheophyta</taxon>
        <taxon>Spermatophyta</taxon>
        <taxon>Magnoliopsida</taxon>
        <taxon>eudicotyledons</taxon>
        <taxon>Gunneridae</taxon>
        <taxon>Pentapetalae</taxon>
        <taxon>asterids</taxon>
        <taxon>campanulids</taxon>
        <taxon>Asterales</taxon>
        <taxon>Asteraceae</taxon>
        <taxon>Asteroideae</taxon>
        <taxon>Anthemideae</taxon>
        <taxon>Anthemidinae</taxon>
        <taxon>Tanacetum</taxon>
    </lineage>
</organism>
<keyword evidence="2" id="KW-0175">Coiled coil</keyword>
<accession>A0A6L2KJ62</accession>
<dbReference type="SMART" id="SM00343">
    <property type="entry name" value="ZnF_C2HC"/>
    <property type="match status" value="2"/>
</dbReference>
<protein>
    <submittedName>
        <fullName evidence="4">Ribonuclease H-like domain-containing protein</fullName>
    </submittedName>
</protein>
<proteinExistence type="predicted"/>
<dbReference type="InterPro" id="IPR036875">
    <property type="entry name" value="Znf_CCHC_sf"/>
</dbReference>